<reference evidence="3" key="1">
    <citation type="journal article" date="2013" name="Genome Announc.">
        <title>Genome sequence of the food spoilage yeast Zygosaccharomyces bailii CLIB 213(T).</title>
        <authorList>
            <person name="Galeote V."/>
            <person name="Bigey F."/>
            <person name="Devillers H."/>
            <person name="Neuveglise C."/>
            <person name="Dequin S."/>
        </authorList>
    </citation>
    <scope>NUCLEOTIDE SEQUENCE [LARGE SCALE GENOMIC DNA]</scope>
    <source>
        <strain evidence="3">CLIB 213 / ATCC 58445 / CBS 680 / CCRC 21525 / NBRC 1098 / NCYC 1416 / NRRL Y-2227</strain>
    </source>
</reference>
<keyword evidence="3" id="KW-1185">Reference proteome</keyword>
<dbReference type="PANTHER" id="PTHR47098:SF2">
    <property type="entry name" value="PROTEIN MAK32"/>
    <property type="match status" value="1"/>
</dbReference>
<dbReference type="Pfam" id="PF00294">
    <property type="entry name" value="PfkB"/>
    <property type="match status" value="1"/>
</dbReference>
<dbReference type="AlphaFoldDB" id="A0A8J2T886"/>
<dbReference type="EMBL" id="HG316459">
    <property type="protein sequence ID" value="CDF90170.1"/>
    <property type="molecule type" value="Genomic_DNA"/>
</dbReference>
<organism evidence="2 3">
    <name type="scientific">Zygosaccharomyces bailii (strain CLIB 213 / ATCC 58445 / CBS 680 / BCRC 21525 / NBRC 1098 / NCYC 1416 / NRRL Y-2227)</name>
    <dbReference type="NCBI Taxonomy" id="1333698"/>
    <lineage>
        <taxon>Eukaryota</taxon>
        <taxon>Fungi</taxon>
        <taxon>Dikarya</taxon>
        <taxon>Ascomycota</taxon>
        <taxon>Saccharomycotina</taxon>
        <taxon>Saccharomycetes</taxon>
        <taxon>Saccharomycetales</taxon>
        <taxon>Saccharomycetaceae</taxon>
        <taxon>Zygosaccharomyces</taxon>
    </lineage>
</organism>
<name>A0A8J2T886_ZYGB2</name>
<dbReference type="OrthoDB" id="497927at2759"/>
<feature type="domain" description="Carbohydrate kinase PfkB" evidence="1">
    <location>
        <begin position="134"/>
        <end position="314"/>
    </location>
</feature>
<proteinExistence type="predicted"/>
<evidence type="ECO:0000259" key="1">
    <source>
        <dbReference type="Pfam" id="PF00294"/>
    </source>
</evidence>
<evidence type="ECO:0000313" key="2">
    <source>
        <dbReference type="EMBL" id="CDF90170.1"/>
    </source>
</evidence>
<sequence length="353" mass="40086">MDFPPDSPVALITTNGMFIIDDIYEKDGRVHKDVPGGGGMFAMLGACIVSTSPTISRGIKWIVDKGRDFPDSLTTIITSWGSGVYYRDDFSRETTRGWNFYENEDHRKFKYLTPKKQITVQDWFDIWGRNTLAQMKCIHLLCSPDRCLQILDELQQLHSNQLVFVWEPIPDLCDEAHLQQIHRVLNRSETIFFSPNAEEGARLFGDEEPLQLEECLNYVWKFEHFIASQNSCVLRCGKHGSVALSSKGPGSGKRSVFHYPAYHELTPESVQDPTGGGNSYLGGFCLGYSMTKDLQIASICGNIAAGCVIEQLGVPNYDKQTRKWNGLTLQQRLRHYIDVYKIDFAAEYVYNQL</sequence>
<dbReference type="InterPro" id="IPR029056">
    <property type="entry name" value="Ribokinase-like"/>
</dbReference>
<protein>
    <submittedName>
        <fullName evidence="2">ZYBA0S06-02300g1_1</fullName>
    </submittedName>
</protein>
<dbReference type="InterPro" id="IPR011611">
    <property type="entry name" value="PfkB_dom"/>
</dbReference>
<gene>
    <name evidence="2" type="ORF">BN860_02300g</name>
</gene>
<dbReference type="Gene3D" id="3.40.1190.20">
    <property type="match status" value="1"/>
</dbReference>
<dbReference type="SUPFAM" id="SSF53613">
    <property type="entry name" value="Ribokinase-like"/>
    <property type="match status" value="1"/>
</dbReference>
<dbReference type="Proteomes" id="UP000019375">
    <property type="component" value="Unassembled WGS sequence"/>
</dbReference>
<accession>A0A8J2T886</accession>
<dbReference type="PANTHER" id="PTHR47098">
    <property type="entry name" value="PROTEIN MAK32"/>
    <property type="match status" value="1"/>
</dbReference>
<evidence type="ECO:0000313" key="3">
    <source>
        <dbReference type="Proteomes" id="UP000019375"/>
    </source>
</evidence>